<protein>
    <submittedName>
        <fullName evidence="2">Uncharacterized protein</fullName>
    </submittedName>
</protein>
<keyword evidence="3" id="KW-1185">Reference proteome</keyword>
<comment type="caution">
    <text evidence="2">The sequence shown here is derived from an EMBL/GenBank/DDBJ whole genome shotgun (WGS) entry which is preliminary data.</text>
</comment>
<evidence type="ECO:0000313" key="3">
    <source>
        <dbReference type="Proteomes" id="UP000265520"/>
    </source>
</evidence>
<accession>A0A392VZV8</accession>
<dbReference type="EMBL" id="LXQA011288018">
    <property type="protein sequence ID" value="MCI92000.1"/>
    <property type="molecule type" value="Genomic_DNA"/>
</dbReference>
<dbReference type="Proteomes" id="UP000265520">
    <property type="component" value="Unassembled WGS sequence"/>
</dbReference>
<name>A0A392VZV8_9FABA</name>
<dbReference type="AlphaFoldDB" id="A0A392VZV8"/>
<feature type="region of interest" description="Disordered" evidence="1">
    <location>
        <begin position="17"/>
        <end position="55"/>
    </location>
</feature>
<feature type="non-terminal residue" evidence="2">
    <location>
        <position position="55"/>
    </location>
</feature>
<sequence length="55" mass="5776">MRIHQVLKRTGLEAVSRVPRQSVAPTPRQSHPAVVGDVHGSLDSRCPAHGSGAPA</sequence>
<evidence type="ECO:0000313" key="2">
    <source>
        <dbReference type="EMBL" id="MCI92000.1"/>
    </source>
</evidence>
<organism evidence="2 3">
    <name type="scientific">Trifolium medium</name>
    <dbReference type="NCBI Taxonomy" id="97028"/>
    <lineage>
        <taxon>Eukaryota</taxon>
        <taxon>Viridiplantae</taxon>
        <taxon>Streptophyta</taxon>
        <taxon>Embryophyta</taxon>
        <taxon>Tracheophyta</taxon>
        <taxon>Spermatophyta</taxon>
        <taxon>Magnoliopsida</taxon>
        <taxon>eudicotyledons</taxon>
        <taxon>Gunneridae</taxon>
        <taxon>Pentapetalae</taxon>
        <taxon>rosids</taxon>
        <taxon>fabids</taxon>
        <taxon>Fabales</taxon>
        <taxon>Fabaceae</taxon>
        <taxon>Papilionoideae</taxon>
        <taxon>50 kb inversion clade</taxon>
        <taxon>NPAAA clade</taxon>
        <taxon>Hologalegina</taxon>
        <taxon>IRL clade</taxon>
        <taxon>Trifolieae</taxon>
        <taxon>Trifolium</taxon>
    </lineage>
</organism>
<reference evidence="2 3" key="1">
    <citation type="journal article" date="2018" name="Front. Plant Sci.">
        <title>Red Clover (Trifolium pratense) and Zigzag Clover (T. medium) - A Picture of Genomic Similarities and Differences.</title>
        <authorList>
            <person name="Dluhosova J."/>
            <person name="Istvanek J."/>
            <person name="Nedelnik J."/>
            <person name="Repkova J."/>
        </authorList>
    </citation>
    <scope>NUCLEOTIDE SEQUENCE [LARGE SCALE GENOMIC DNA]</scope>
    <source>
        <strain evidence="3">cv. 10/8</strain>
        <tissue evidence="2">Leaf</tissue>
    </source>
</reference>
<proteinExistence type="predicted"/>
<evidence type="ECO:0000256" key="1">
    <source>
        <dbReference type="SAM" id="MobiDB-lite"/>
    </source>
</evidence>